<keyword evidence="2" id="KW-0699">rRNA-binding</keyword>
<dbReference type="Pfam" id="PF01250">
    <property type="entry name" value="Ribosomal_S6"/>
    <property type="match status" value="1"/>
</dbReference>
<evidence type="ECO:0008006" key="7">
    <source>
        <dbReference type="Google" id="ProtNLM"/>
    </source>
</evidence>
<proteinExistence type="inferred from homology"/>
<keyword evidence="5" id="KW-0687">Ribonucleoprotein</keyword>
<dbReference type="SUPFAM" id="SSF54995">
    <property type="entry name" value="Ribosomal protein S6"/>
    <property type="match status" value="1"/>
</dbReference>
<organism evidence="6">
    <name type="scientific">marine metagenome</name>
    <dbReference type="NCBI Taxonomy" id="408172"/>
    <lineage>
        <taxon>unclassified sequences</taxon>
        <taxon>metagenomes</taxon>
        <taxon>ecological metagenomes</taxon>
    </lineage>
</organism>
<keyword evidence="4" id="KW-0689">Ribosomal protein</keyword>
<comment type="similarity">
    <text evidence="1">Belongs to the bacterial ribosomal protein bS6 family.</text>
</comment>
<dbReference type="InterPro" id="IPR020814">
    <property type="entry name" value="Ribosomal_S6_plastid/chlpt"/>
</dbReference>
<dbReference type="InterPro" id="IPR035980">
    <property type="entry name" value="Ribosomal_bS6_sf"/>
</dbReference>
<dbReference type="GO" id="GO:0006412">
    <property type="term" value="P:translation"/>
    <property type="evidence" value="ECO:0007669"/>
    <property type="project" value="InterPro"/>
</dbReference>
<dbReference type="GO" id="GO:1990904">
    <property type="term" value="C:ribonucleoprotein complex"/>
    <property type="evidence" value="ECO:0007669"/>
    <property type="project" value="UniProtKB-KW"/>
</dbReference>
<dbReference type="PANTHER" id="PTHR21011:SF1">
    <property type="entry name" value="SMALL RIBOSOMAL SUBUNIT PROTEIN BS6M"/>
    <property type="match status" value="1"/>
</dbReference>
<dbReference type="InterPro" id="IPR020815">
    <property type="entry name" value="Ribosomal_bS6_CS"/>
</dbReference>
<dbReference type="AlphaFoldDB" id="A0A381N601"/>
<dbReference type="InterPro" id="IPR000529">
    <property type="entry name" value="Ribosomal_bS6"/>
</dbReference>
<dbReference type="CDD" id="cd00473">
    <property type="entry name" value="bS6"/>
    <property type="match status" value="1"/>
</dbReference>
<evidence type="ECO:0000256" key="1">
    <source>
        <dbReference type="ARBA" id="ARBA00009512"/>
    </source>
</evidence>
<dbReference type="NCBIfam" id="TIGR00166">
    <property type="entry name" value="S6"/>
    <property type="match status" value="1"/>
</dbReference>
<name>A0A381N601_9ZZZZ</name>
<dbReference type="Gene3D" id="3.30.70.60">
    <property type="match status" value="1"/>
</dbReference>
<dbReference type="InterPro" id="IPR014717">
    <property type="entry name" value="Transl_elong_EF1B/ribsomal_bS6"/>
</dbReference>
<reference evidence="6" key="1">
    <citation type="submission" date="2018-05" db="EMBL/GenBank/DDBJ databases">
        <authorList>
            <person name="Lanie J.A."/>
            <person name="Ng W.-L."/>
            <person name="Kazmierczak K.M."/>
            <person name="Andrzejewski T.M."/>
            <person name="Davidsen T.M."/>
            <person name="Wayne K.J."/>
            <person name="Tettelin H."/>
            <person name="Glass J.I."/>
            <person name="Rusch D."/>
            <person name="Podicherti R."/>
            <person name="Tsui H.-C.T."/>
            <person name="Winkler M.E."/>
        </authorList>
    </citation>
    <scope>NUCLEOTIDE SEQUENCE</scope>
</reference>
<evidence type="ECO:0000256" key="2">
    <source>
        <dbReference type="ARBA" id="ARBA00022730"/>
    </source>
</evidence>
<dbReference type="GO" id="GO:0005737">
    <property type="term" value="C:cytoplasm"/>
    <property type="evidence" value="ECO:0007669"/>
    <property type="project" value="UniProtKB-ARBA"/>
</dbReference>
<accession>A0A381N601</accession>
<evidence type="ECO:0000256" key="3">
    <source>
        <dbReference type="ARBA" id="ARBA00022884"/>
    </source>
</evidence>
<dbReference type="GO" id="GO:0003735">
    <property type="term" value="F:structural constituent of ribosome"/>
    <property type="evidence" value="ECO:0007669"/>
    <property type="project" value="InterPro"/>
</dbReference>
<protein>
    <recommendedName>
        <fullName evidence="7">30S ribosomal protein S6</fullName>
    </recommendedName>
</protein>
<dbReference type="EMBL" id="UINC01000099">
    <property type="protein sequence ID" value="SUZ49033.1"/>
    <property type="molecule type" value="Genomic_DNA"/>
</dbReference>
<dbReference type="GO" id="GO:0070181">
    <property type="term" value="F:small ribosomal subunit rRNA binding"/>
    <property type="evidence" value="ECO:0007669"/>
    <property type="project" value="TreeGrafter"/>
</dbReference>
<evidence type="ECO:0000313" key="6">
    <source>
        <dbReference type="EMBL" id="SUZ49033.1"/>
    </source>
</evidence>
<dbReference type="HAMAP" id="MF_00360">
    <property type="entry name" value="Ribosomal_bS6"/>
    <property type="match status" value="1"/>
</dbReference>
<dbReference type="GO" id="GO:0005840">
    <property type="term" value="C:ribosome"/>
    <property type="evidence" value="ECO:0007669"/>
    <property type="project" value="UniProtKB-KW"/>
</dbReference>
<gene>
    <name evidence="6" type="ORF">METZ01_LOCUS1887</name>
</gene>
<dbReference type="PANTHER" id="PTHR21011">
    <property type="entry name" value="MITOCHONDRIAL 28S RIBOSOMAL PROTEIN S6"/>
    <property type="match status" value="1"/>
</dbReference>
<keyword evidence="3" id="KW-0694">RNA-binding</keyword>
<evidence type="ECO:0000256" key="4">
    <source>
        <dbReference type="ARBA" id="ARBA00022980"/>
    </source>
</evidence>
<evidence type="ECO:0000256" key="5">
    <source>
        <dbReference type="ARBA" id="ARBA00023274"/>
    </source>
</evidence>
<dbReference type="PROSITE" id="PS01048">
    <property type="entry name" value="RIBOSOMAL_S6"/>
    <property type="match status" value="1"/>
</dbReference>
<sequence length="113" mass="13445">MNYYEILYIVNPNYGKEKISEIIHGINKHIEVKKHSVLDHNFWGKKQLAYNINKEKYGNYVLLHTEFNDSNFVNDFKAFLNLNSEVLKYLIIKLDGKPIPKEKIEESKEKEDK</sequence>